<evidence type="ECO:0000313" key="7">
    <source>
        <dbReference type="EMBL" id="MBC5686165.1"/>
    </source>
</evidence>
<dbReference type="InterPro" id="IPR006710">
    <property type="entry name" value="Glyco_hydro_43"/>
</dbReference>
<dbReference type="InterPro" id="IPR052176">
    <property type="entry name" value="Glycosyl_Hydrlase_43_Enz"/>
</dbReference>
<evidence type="ECO:0000256" key="6">
    <source>
        <dbReference type="RuleBase" id="RU361187"/>
    </source>
</evidence>
<evidence type="ECO:0000256" key="1">
    <source>
        <dbReference type="ARBA" id="ARBA00009865"/>
    </source>
</evidence>
<protein>
    <submittedName>
        <fullName evidence="7">Family 43 glycosylhydrolase</fullName>
    </submittedName>
</protein>
<keyword evidence="3 6" id="KW-0378">Hydrolase</keyword>
<dbReference type="Gene3D" id="2.115.10.20">
    <property type="entry name" value="Glycosyl hydrolase domain, family 43"/>
    <property type="match status" value="1"/>
</dbReference>
<gene>
    <name evidence="7" type="ORF">H8R94_06030</name>
</gene>
<dbReference type="EMBL" id="JACOPG010000002">
    <property type="protein sequence ID" value="MBC5686165.1"/>
    <property type="molecule type" value="Genomic_DNA"/>
</dbReference>
<evidence type="ECO:0000256" key="5">
    <source>
        <dbReference type="ARBA" id="ARBA00023295"/>
    </source>
</evidence>
<organism evidence="7 8">
    <name type="scientific">Roseburia lenta</name>
    <dbReference type="NCBI Taxonomy" id="2763061"/>
    <lineage>
        <taxon>Bacteria</taxon>
        <taxon>Bacillati</taxon>
        <taxon>Bacillota</taxon>
        <taxon>Clostridia</taxon>
        <taxon>Lachnospirales</taxon>
        <taxon>Lachnospiraceae</taxon>
        <taxon>Roseburia</taxon>
    </lineage>
</organism>
<evidence type="ECO:0000256" key="4">
    <source>
        <dbReference type="ARBA" id="ARBA00023277"/>
    </source>
</evidence>
<name>A0ABR7GFE3_9FIRM</name>
<proteinExistence type="inferred from homology"/>
<dbReference type="Proteomes" id="UP000643810">
    <property type="component" value="Unassembled WGS sequence"/>
</dbReference>
<keyword evidence="4" id="KW-0119">Carbohydrate metabolism</keyword>
<dbReference type="RefSeq" id="WP_186854151.1">
    <property type="nucleotide sequence ID" value="NZ_JACOPG010000002.1"/>
</dbReference>
<dbReference type="InterPro" id="IPR023296">
    <property type="entry name" value="Glyco_hydro_beta-prop_sf"/>
</dbReference>
<dbReference type="CDD" id="cd18620">
    <property type="entry name" value="GH43_XylA-like"/>
    <property type="match status" value="1"/>
</dbReference>
<dbReference type="Pfam" id="PF04616">
    <property type="entry name" value="Glyco_hydro_43"/>
    <property type="match status" value="1"/>
</dbReference>
<evidence type="ECO:0000313" key="8">
    <source>
        <dbReference type="Proteomes" id="UP000643810"/>
    </source>
</evidence>
<comment type="caution">
    <text evidence="7">The sequence shown here is derived from an EMBL/GenBank/DDBJ whole genome shotgun (WGS) entry which is preliminary data.</text>
</comment>
<keyword evidence="2" id="KW-0624">Polysaccharide degradation</keyword>
<dbReference type="SUPFAM" id="SSF75005">
    <property type="entry name" value="Arabinanase/levansucrase/invertase"/>
    <property type="match status" value="1"/>
</dbReference>
<keyword evidence="5 6" id="KW-0326">Glycosidase</keyword>
<evidence type="ECO:0000256" key="2">
    <source>
        <dbReference type="ARBA" id="ARBA00022651"/>
    </source>
</evidence>
<evidence type="ECO:0000256" key="3">
    <source>
        <dbReference type="ARBA" id="ARBA00022801"/>
    </source>
</evidence>
<dbReference type="PANTHER" id="PTHR43772:SF2">
    <property type="entry name" value="PUTATIVE (AFU_ORTHOLOGUE AFUA_2G04480)-RELATED"/>
    <property type="match status" value="1"/>
</dbReference>
<keyword evidence="2" id="KW-0858">Xylan degradation</keyword>
<dbReference type="PANTHER" id="PTHR43772">
    <property type="entry name" value="ENDO-1,4-BETA-XYLANASE"/>
    <property type="match status" value="1"/>
</dbReference>
<comment type="similarity">
    <text evidence="1 6">Belongs to the glycosyl hydrolase 43 family.</text>
</comment>
<sequence length="497" mass="56062">MKKQVFNPYLPLDTYIPDGEPHVFGNRVYIYGSHDKEGGDCFCLLDYEAWSAPVDDLTDWRCEGIIYQAKQCRHYCEERQDMYAPDVVQGNDGRYYLYYDLSGRGDHGFDGPISVAVCDTPAGKYEYYGDVCYPDGRPMQRFIPFDPAVINDNGHIYLTYGWGLGMDTHAPVMRKIMPGIMSKVFNKTVEEIRQEEPQSILGANFVELCGDMLTVKSEPVRILPALNNAKKGSELRKHSFFEAASLRKFGDLYYFIYSSHVNHELCYATSKYPDHGYKYRGVIVSNGDIGYHGRSAKDRLAATGTNHGSIEYINGKYYIFYHRLTHNTAFSRQGCAEEIKILPDGTIKQVEMTSCGLNGEPLVTEGEYPAAICCNLTNGKMPHLSNVQKGKYSPNVNHEGNTRFVKDLENKTLVGYKYFAFSGKTNVKVVTRGASGIFCVMTEPGKIVAEIPLEASDKWKESKGVSFMAEGVKPLYFEYRGRGKADFLKFILTGRES</sequence>
<reference evidence="7 8" key="1">
    <citation type="submission" date="2020-08" db="EMBL/GenBank/DDBJ databases">
        <title>Genome public.</title>
        <authorList>
            <person name="Liu C."/>
            <person name="Sun Q."/>
        </authorList>
    </citation>
    <scope>NUCLEOTIDE SEQUENCE [LARGE SCALE GENOMIC DNA]</scope>
    <source>
        <strain evidence="7 8">NSJ-9</strain>
    </source>
</reference>
<accession>A0ABR7GFE3</accession>
<keyword evidence="8" id="KW-1185">Reference proteome</keyword>